<sequence>MGVLAPRFPLPDFHSRTRYPLGRVGSHLTSGCSADRLRLNSSPSPFSSQRCLHSSHPRNWPTSPLRVAARPQDTTQSDGLPTQQFTPTPSPRANVTSASPVHPRAAHPLRCSEDMACVCKSPMYITNVMQCAGGCGFNAATFQKVLAFSVTSRPPQPSHPPRRRRPD</sequence>
<keyword evidence="3" id="KW-1185">Reference proteome</keyword>
<evidence type="ECO:0000313" key="3">
    <source>
        <dbReference type="Proteomes" id="UP001222325"/>
    </source>
</evidence>
<evidence type="ECO:0000256" key="1">
    <source>
        <dbReference type="SAM" id="MobiDB-lite"/>
    </source>
</evidence>
<gene>
    <name evidence="2" type="ORF">B0H15DRAFT_185020</name>
</gene>
<dbReference type="Proteomes" id="UP001222325">
    <property type="component" value="Unassembled WGS sequence"/>
</dbReference>
<feature type="compositionally biased region" description="Polar residues" evidence="1">
    <location>
        <begin position="72"/>
        <end position="99"/>
    </location>
</feature>
<reference evidence="2" key="1">
    <citation type="submission" date="2023-03" db="EMBL/GenBank/DDBJ databases">
        <title>Massive genome expansion in bonnet fungi (Mycena s.s.) driven by repeated elements and novel gene families across ecological guilds.</title>
        <authorList>
            <consortium name="Lawrence Berkeley National Laboratory"/>
            <person name="Harder C.B."/>
            <person name="Miyauchi S."/>
            <person name="Viragh M."/>
            <person name="Kuo A."/>
            <person name="Thoen E."/>
            <person name="Andreopoulos B."/>
            <person name="Lu D."/>
            <person name="Skrede I."/>
            <person name="Drula E."/>
            <person name="Henrissat B."/>
            <person name="Morin E."/>
            <person name="Kohler A."/>
            <person name="Barry K."/>
            <person name="LaButti K."/>
            <person name="Morin E."/>
            <person name="Salamov A."/>
            <person name="Lipzen A."/>
            <person name="Mereny Z."/>
            <person name="Hegedus B."/>
            <person name="Baldrian P."/>
            <person name="Stursova M."/>
            <person name="Weitz H."/>
            <person name="Taylor A."/>
            <person name="Grigoriev I.V."/>
            <person name="Nagy L.G."/>
            <person name="Martin F."/>
            <person name="Kauserud H."/>
        </authorList>
    </citation>
    <scope>NUCLEOTIDE SEQUENCE</scope>
    <source>
        <strain evidence="2">CBHHK173m</strain>
    </source>
</reference>
<accession>A0AAD6U5U6</accession>
<comment type="caution">
    <text evidence="2">The sequence shown here is derived from an EMBL/GenBank/DDBJ whole genome shotgun (WGS) entry which is preliminary data.</text>
</comment>
<name>A0AAD6U5U6_9AGAR</name>
<dbReference type="AlphaFoldDB" id="A0AAD6U5U6"/>
<evidence type="ECO:0000313" key="2">
    <source>
        <dbReference type="EMBL" id="KAJ7092034.1"/>
    </source>
</evidence>
<proteinExistence type="predicted"/>
<organism evidence="2 3">
    <name type="scientific">Mycena belliarum</name>
    <dbReference type="NCBI Taxonomy" id="1033014"/>
    <lineage>
        <taxon>Eukaryota</taxon>
        <taxon>Fungi</taxon>
        <taxon>Dikarya</taxon>
        <taxon>Basidiomycota</taxon>
        <taxon>Agaricomycotina</taxon>
        <taxon>Agaricomycetes</taxon>
        <taxon>Agaricomycetidae</taxon>
        <taxon>Agaricales</taxon>
        <taxon>Marasmiineae</taxon>
        <taxon>Mycenaceae</taxon>
        <taxon>Mycena</taxon>
    </lineage>
</organism>
<protein>
    <submittedName>
        <fullName evidence="2">Uncharacterized protein</fullName>
    </submittedName>
</protein>
<dbReference type="EMBL" id="JARJCN010000019">
    <property type="protein sequence ID" value="KAJ7092034.1"/>
    <property type="molecule type" value="Genomic_DNA"/>
</dbReference>
<feature type="region of interest" description="Disordered" evidence="1">
    <location>
        <begin position="45"/>
        <end position="104"/>
    </location>
</feature>